<protein>
    <submittedName>
        <fullName evidence="1">Uncharacterized protein</fullName>
    </submittedName>
</protein>
<gene>
    <name evidence="1" type="ORF">SAMN05444158_1251</name>
</gene>
<evidence type="ECO:0000313" key="1">
    <source>
        <dbReference type="EMBL" id="SDS17856.1"/>
    </source>
</evidence>
<reference evidence="2" key="1">
    <citation type="submission" date="2016-10" db="EMBL/GenBank/DDBJ databases">
        <authorList>
            <person name="Varghese N."/>
            <person name="Submissions S."/>
        </authorList>
    </citation>
    <scope>NUCLEOTIDE SEQUENCE [LARGE SCALE GENOMIC DNA]</scope>
    <source>
        <strain evidence="2">GAS369</strain>
    </source>
</reference>
<sequence>MTEPDVLERSIREHQEWQRVAWQHLSRPSLTTFESRELRNQIKQSGTELRRYLAMRSERFRFGIKSRENDASPSINLN</sequence>
<dbReference type="EMBL" id="LT629750">
    <property type="protein sequence ID" value="SDS17856.1"/>
    <property type="molecule type" value="Genomic_DNA"/>
</dbReference>
<name>A0A1H1Q385_9BRAD</name>
<proteinExistence type="predicted"/>
<organism evidence="1 2">
    <name type="scientific">Bradyrhizobium canariense</name>
    <dbReference type="NCBI Taxonomy" id="255045"/>
    <lineage>
        <taxon>Bacteria</taxon>
        <taxon>Pseudomonadati</taxon>
        <taxon>Pseudomonadota</taxon>
        <taxon>Alphaproteobacteria</taxon>
        <taxon>Hyphomicrobiales</taxon>
        <taxon>Nitrobacteraceae</taxon>
        <taxon>Bradyrhizobium</taxon>
    </lineage>
</organism>
<keyword evidence="2" id="KW-1185">Reference proteome</keyword>
<dbReference type="AlphaFoldDB" id="A0A1H1Q385"/>
<evidence type="ECO:0000313" key="2">
    <source>
        <dbReference type="Proteomes" id="UP000243904"/>
    </source>
</evidence>
<dbReference type="RefSeq" id="WP_100381918.1">
    <property type="nucleotide sequence ID" value="NZ_LT629750.1"/>
</dbReference>
<dbReference type="Proteomes" id="UP000243904">
    <property type="component" value="Chromosome I"/>
</dbReference>
<accession>A0A1H1Q385</accession>